<keyword evidence="9 11" id="KW-0520">NAD</keyword>
<evidence type="ECO:0000259" key="12">
    <source>
        <dbReference type="Pfam" id="PF01467"/>
    </source>
</evidence>
<dbReference type="UniPathway" id="UPA00253">
    <property type="reaction ID" value="UER00332"/>
</dbReference>
<accession>S0G799</accession>
<proteinExistence type="inferred from homology"/>
<evidence type="ECO:0000256" key="10">
    <source>
        <dbReference type="ARBA" id="ARBA00048721"/>
    </source>
</evidence>
<keyword evidence="14" id="KW-1185">Reference proteome</keyword>
<organism evidence="13 14">
    <name type="scientific">Desulfotignum phosphitoxidans DSM 13687</name>
    <dbReference type="NCBI Taxonomy" id="1286635"/>
    <lineage>
        <taxon>Bacteria</taxon>
        <taxon>Pseudomonadati</taxon>
        <taxon>Thermodesulfobacteriota</taxon>
        <taxon>Desulfobacteria</taxon>
        <taxon>Desulfobacterales</taxon>
        <taxon>Desulfobacteraceae</taxon>
        <taxon>Desulfotignum</taxon>
    </lineage>
</organism>
<dbReference type="NCBIfam" id="TIGR00482">
    <property type="entry name" value="nicotinate (nicotinamide) nucleotide adenylyltransferase"/>
    <property type="match status" value="1"/>
</dbReference>
<dbReference type="InterPro" id="IPR014729">
    <property type="entry name" value="Rossmann-like_a/b/a_fold"/>
</dbReference>
<dbReference type="OrthoDB" id="5295945at2"/>
<keyword evidence="6 11" id="KW-0548">Nucleotidyltransferase</keyword>
<evidence type="ECO:0000256" key="9">
    <source>
        <dbReference type="ARBA" id="ARBA00023027"/>
    </source>
</evidence>
<comment type="pathway">
    <text evidence="2 11">Cofactor biosynthesis; NAD(+) biosynthesis; deamido-NAD(+) from nicotinate D-ribonucleotide: step 1/1.</text>
</comment>
<protein>
    <recommendedName>
        <fullName evidence="11">Probable nicotinate-nucleotide adenylyltransferase</fullName>
        <ecNumber evidence="11">2.7.7.18</ecNumber>
    </recommendedName>
    <alternativeName>
        <fullName evidence="11">Deamido-NAD(+) diphosphorylase</fullName>
    </alternativeName>
    <alternativeName>
        <fullName evidence="11">Deamido-NAD(+) pyrophosphorylase</fullName>
    </alternativeName>
    <alternativeName>
        <fullName evidence="11">Nicotinate mononucleotide adenylyltransferase</fullName>
        <shortName evidence="11">NaMN adenylyltransferase</shortName>
    </alternativeName>
</protein>
<dbReference type="NCBIfam" id="NF000840">
    <property type="entry name" value="PRK00071.1-3"/>
    <property type="match status" value="1"/>
</dbReference>
<comment type="function">
    <text evidence="1 11">Catalyzes the reversible adenylation of nicotinate mononucleotide (NaMN) to nicotinic acid adenine dinucleotide (NaAD).</text>
</comment>
<dbReference type="Proteomes" id="UP000014216">
    <property type="component" value="Unassembled WGS sequence"/>
</dbReference>
<keyword evidence="4 11" id="KW-0662">Pyridine nucleotide biosynthesis</keyword>
<dbReference type="InterPro" id="IPR004821">
    <property type="entry name" value="Cyt_trans-like"/>
</dbReference>
<evidence type="ECO:0000256" key="11">
    <source>
        <dbReference type="HAMAP-Rule" id="MF_00244"/>
    </source>
</evidence>
<comment type="similarity">
    <text evidence="3 11">Belongs to the NadD family.</text>
</comment>
<dbReference type="NCBIfam" id="TIGR00125">
    <property type="entry name" value="cyt_tran_rel"/>
    <property type="match status" value="1"/>
</dbReference>
<keyword evidence="7 11" id="KW-0547">Nucleotide-binding</keyword>
<name>S0G799_9BACT</name>
<evidence type="ECO:0000256" key="6">
    <source>
        <dbReference type="ARBA" id="ARBA00022695"/>
    </source>
</evidence>
<keyword evidence="8 11" id="KW-0067">ATP-binding</keyword>
<dbReference type="CDD" id="cd02165">
    <property type="entry name" value="NMNAT"/>
    <property type="match status" value="1"/>
</dbReference>
<sequence length="215" mass="24585">MKAGLFGGTFNPLHMAHIRIAEHVKQCLALDTIFFFPSATPPHKPGVNLAPALDRYDMVVKSLAHKKGLKPSDIEINRKGPSFTIDTVHAFKRHYGESHQFYLLMGSDAFFDTPTWKRQKDIFATVAIVVMPRQGTGSDPDIRSFLDEHIAKGYTWHQEERQFVHDRLQPVRICPVPRIDISSTLIRNRVKQHFPIKGLVPPPVEKIINERNLYL</sequence>
<dbReference type="HAMAP" id="MF_00244">
    <property type="entry name" value="NaMN_adenylyltr"/>
    <property type="match status" value="1"/>
</dbReference>
<dbReference type="PANTHER" id="PTHR39321">
    <property type="entry name" value="NICOTINATE-NUCLEOTIDE ADENYLYLTRANSFERASE-RELATED"/>
    <property type="match status" value="1"/>
</dbReference>
<feature type="domain" description="Cytidyltransferase-like" evidence="12">
    <location>
        <begin position="5"/>
        <end position="189"/>
    </location>
</feature>
<dbReference type="GO" id="GO:0005524">
    <property type="term" value="F:ATP binding"/>
    <property type="evidence" value="ECO:0007669"/>
    <property type="project" value="UniProtKB-KW"/>
</dbReference>
<dbReference type="Pfam" id="PF01467">
    <property type="entry name" value="CTP_transf_like"/>
    <property type="match status" value="1"/>
</dbReference>
<gene>
    <name evidence="11" type="primary">nadD</name>
    <name evidence="13" type="ORF">Dpo_1c01330</name>
</gene>
<comment type="catalytic activity">
    <reaction evidence="10 11">
        <text>nicotinate beta-D-ribonucleotide + ATP + H(+) = deamido-NAD(+) + diphosphate</text>
        <dbReference type="Rhea" id="RHEA:22860"/>
        <dbReference type="ChEBI" id="CHEBI:15378"/>
        <dbReference type="ChEBI" id="CHEBI:30616"/>
        <dbReference type="ChEBI" id="CHEBI:33019"/>
        <dbReference type="ChEBI" id="CHEBI:57502"/>
        <dbReference type="ChEBI" id="CHEBI:58437"/>
        <dbReference type="EC" id="2.7.7.18"/>
    </reaction>
</comment>
<dbReference type="RefSeq" id="WP_006963618.1">
    <property type="nucleotide sequence ID" value="NZ_APJX01000001.1"/>
</dbReference>
<dbReference type="GO" id="GO:0009435">
    <property type="term" value="P:NAD+ biosynthetic process"/>
    <property type="evidence" value="ECO:0007669"/>
    <property type="project" value="UniProtKB-UniRule"/>
</dbReference>
<evidence type="ECO:0000256" key="5">
    <source>
        <dbReference type="ARBA" id="ARBA00022679"/>
    </source>
</evidence>
<evidence type="ECO:0000313" key="13">
    <source>
        <dbReference type="EMBL" id="EMS81002.1"/>
    </source>
</evidence>
<evidence type="ECO:0000256" key="7">
    <source>
        <dbReference type="ARBA" id="ARBA00022741"/>
    </source>
</evidence>
<evidence type="ECO:0000256" key="8">
    <source>
        <dbReference type="ARBA" id="ARBA00022840"/>
    </source>
</evidence>
<keyword evidence="5 11" id="KW-0808">Transferase</keyword>
<reference evidence="13 14" key="1">
    <citation type="journal article" date="2013" name="Genome Announc.">
        <title>Draft Genome Sequence of Desulfotignum phosphitoxidans DSM 13687 Strain FiPS-3.</title>
        <authorList>
            <person name="Poehlein A."/>
            <person name="Daniel R."/>
            <person name="Simeonova D.D."/>
        </authorList>
    </citation>
    <scope>NUCLEOTIDE SEQUENCE [LARGE SCALE GENOMIC DNA]</scope>
    <source>
        <strain evidence="13 14">DSM 13687</strain>
    </source>
</reference>
<dbReference type="EC" id="2.7.7.18" evidence="11"/>
<dbReference type="PANTHER" id="PTHR39321:SF3">
    <property type="entry name" value="PHOSPHOPANTETHEINE ADENYLYLTRANSFERASE"/>
    <property type="match status" value="1"/>
</dbReference>
<dbReference type="GO" id="GO:0004515">
    <property type="term" value="F:nicotinate-nucleotide adenylyltransferase activity"/>
    <property type="evidence" value="ECO:0007669"/>
    <property type="project" value="UniProtKB-UniRule"/>
</dbReference>
<comment type="caution">
    <text evidence="13">The sequence shown here is derived from an EMBL/GenBank/DDBJ whole genome shotgun (WGS) entry which is preliminary data.</text>
</comment>
<evidence type="ECO:0000256" key="1">
    <source>
        <dbReference type="ARBA" id="ARBA00002324"/>
    </source>
</evidence>
<dbReference type="EMBL" id="APJX01000001">
    <property type="protein sequence ID" value="EMS81002.1"/>
    <property type="molecule type" value="Genomic_DNA"/>
</dbReference>
<evidence type="ECO:0000313" key="14">
    <source>
        <dbReference type="Proteomes" id="UP000014216"/>
    </source>
</evidence>
<dbReference type="SUPFAM" id="SSF52374">
    <property type="entry name" value="Nucleotidylyl transferase"/>
    <property type="match status" value="1"/>
</dbReference>
<evidence type="ECO:0000256" key="3">
    <source>
        <dbReference type="ARBA" id="ARBA00009014"/>
    </source>
</evidence>
<evidence type="ECO:0000256" key="2">
    <source>
        <dbReference type="ARBA" id="ARBA00005019"/>
    </source>
</evidence>
<dbReference type="InterPro" id="IPR005248">
    <property type="entry name" value="NadD/NMNAT"/>
</dbReference>
<dbReference type="Gene3D" id="3.40.50.620">
    <property type="entry name" value="HUPs"/>
    <property type="match status" value="1"/>
</dbReference>
<dbReference type="AlphaFoldDB" id="S0G799"/>
<evidence type="ECO:0000256" key="4">
    <source>
        <dbReference type="ARBA" id="ARBA00022642"/>
    </source>
</evidence>